<dbReference type="OrthoDB" id="46317at2"/>
<dbReference type="Pfam" id="PF01248">
    <property type="entry name" value="Ribosomal_L7Ae"/>
    <property type="match status" value="1"/>
</dbReference>
<dbReference type="EMBL" id="SRME01000010">
    <property type="protein sequence ID" value="TGG86691.1"/>
    <property type="molecule type" value="Genomic_DNA"/>
</dbReference>
<keyword evidence="4" id="KW-1185">Reference proteome</keyword>
<dbReference type="SUPFAM" id="SSF55315">
    <property type="entry name" value="L30e-like"/>
    <property type="match status" value="1"/>
</dbReference>
<sequence>MREKKILNLLGFASRSRSFVFGKDGIRAYIRGNQKNKIIIIASDTGDAVKEDTVKRCKSHGIIYYILKDYNKEDLSNAMGKLEISVVGVTDENLAAGIIDLVKNGGENDAKDQSI</sequence>
<feature type="domain" description="Ribosomal protein eL8/eL30/eS12/Gadd45" evidence="1">
    <location>
        <begin position="5"/>
        <end position="92"/>
    </location>
</feature>
<organism evidence="2 4">
    <name type="scientific">Geotoga petraea</name>
    <dbReference type="NCBI Taxonomy" id="28234"/>
    <lineage>
        <taxon>Bacteria</taxon>
        <taxon>Thermotogati</taxon>
        <taxon>Thermotogota</taxon>
        <taxon>Thermotogae</taxon>
        <taxon>Petrotogales</taxon>
        <taxon>Petrotogaceae</taxon>
        <taxon>Geotoga</taxon>
    </lineage>
</organism>
<dbReference type="RefSeq" id="WP_091405782.1">
    <property type="nucleotide sequence ID" value="NZ_FMYV01000014.1"/>
</dbReference>
<accession>A0A1G6QNH6</accession>
<keyword evidence="2" id="KW-0689">Ribosomal protein</keyword>
<dbReference type="Gene3D" id="3.30.1330.30">
    <property type="match status" value="1"/>
</dbReference>
<gene>
    <name evidence="3" type="ORF">E4650_10040</name>
    <name evidence="2" type="ORF">SAMN04488588_2113</name>
</gene>
<evidence type="ECO:0000313" key="2">
    <source>
        <dbReference type="EMBL" id="SDC93245.1"/>
    </source>
</evidence>
<dbReference type="AlphaFoldDB" id="A0A1G6QNH6"/>
<dbReference type="Proteomes" id="UP000297288">
    <property type="component" value="Unassembled WGS sequence"/>
</dbReference>
<dbReference type="InterPro" id="IPR029064">
    <property type="entry name" value="Ribosomal_eL30-like_sf"/>
</dbReference>
<dbReference type="EMBL" id="FMYV01000014">
    <property type="protein sequence ID" value="SDC93245.1"/>
    <property type="molecule type" value="Genomic_DNA"/>
</dbReference>
<evidence type="ECO:0000313" key="4">
    <source>
        <dbReference type="Proteomes" id="UP000199322"/>
    </source>
</evidence>
<protein>
    <submittedName>
        <fullName evidence="2 3">Ribosomal protein L7Ae</fullName>
    </submittedName>
</protein>
<reference evidence="3 5" key="2">
    <citation type="submission" date="2019-04" db="EMBL/GenBank/DDBJ databases">
        <title>Draft genome sequence data and analysis of a Fermenting Bacterium, Geotoga petraea strain HO-Geo1, isolated from heavy-oil petroleum reservoir in Russia.</title>
        <authorList>
            <person name="Grouzdev D.S."/>
            <person name="Semenova E.M."/>
            <person name="Sokolova D.S."/>
            <person name="Tourova T.P."/>
            <person name="Poltaraus A.B."/>
            <person name="Nazina T.N."/>
        </authorList>
    </citation>
    <scope>NUCLEOTIDE SEQUENCE [LARGE SCALE GENOMIC DNA]</scope>
    <source>
        <strain evidence="3 5">HO-Geo1</strain>
    </source>
</reference>
<name>A0A1G6QNH6_9BACT</name>
<evidence type="ECO:0000259" key="1">
    <source>
        <dbReference type="Pfam" id="PF01248"/>
    </source>
</evidence>
<dbReference type="GO" id="GO:0005840">
    <property type="term" value="C:ribosome"/>
    <property type="evidence" value="ECO:0007669"/>
    <property type="project" value="UniProtKB-KW"/>
</dbReference>
<keyword evidence="2" id="KW-0687">Ribonucleoprotein</keyword>
<evidence type="ECO:0000313" key="3">
    <source>
        <dbReference type="EMBL" id="TGG86691.1"/>
    </source>
</evidence>
<reference evidence="2 4" key="1">
    <citation type="submission" date="2016-10" db="EMBL/GenBank/DDBJ databases">
        <authorList>
            <person name="de Groot N.N."/>
        </authorList>
    </citation>
    <scope>NUCLEOTIDE SEQUENCE [LARGE SCALE GENOMIC DNA]</scope>
    <source>
        <strain evidence="2 4">WG14</strain>
    </source>
</reference>
<proteinExistence type="predicted"/>
<evidence type="ECO:0000313" key="5">
    <source>
        <dbReference type="Proteomes" id="UP000297288"/>
    </source>
</evidence>
<dbReference type="InterPro" id="IPR004038">
    <property type="entry name" value="Ribosomal_eL8/eL30/eS12/Gad45"/>
</dbReference>
<dbReference type="Proteomes" id="UP000199322">
    <property type="component" value="Unassembled WGS sequence"/>
</dbReference>
<dbReference type="STRING" id="28234.SAMN04488588_2113"/>